<evidence type="ECO:0000256" key="1">
    <source>
        <dbReference type="ARBA" id="ARBA00004418"/>
    </source>
</evidence>
<keyword evidence="7" id="KW-1133">Transmembrane helix</keyword>
<evidence type="ECO:0000259" key="8">
    <source>
        <dbReference type="Pfam" id="PF16822"/>
    </source>
</evidence>
<dbReference type="RefSeq" id="WP_108917449.1">
    <property type="nucleotide sequence ID" value="NZ_BGJY01000009.1"/>
</dbReference>
<feature type="domain" description="AlgX/AlgJ SGNH hydrolase-like" evidence="8">
    <location>
        <begin position="127"/>
        <end position="258"/>
    </location>
</feature>
<evidence type="ECO:0000256" key="7">
    <source>
        <dbReference type="SAM" id="Phobius"/>
    </source>
</evidence>
<keyword evidence="7" id="KW-0812">Transmembrane</keyword>
<evidence type="ECO:0000256" key="6">
    <source>
        <dbReference type="ARBA" id="ARBA00022841"/>
    </source>
</evidence>
<organism evidence="9 10">
    <name type="scientific">Methylosinus sporium</name>
    <dbReference type="NCBI Taxonomy" id="428"/>
    <lineage>
        <taxon>Bacteria</taxon>
        <taxon>Pseudomonadati</taxon>
        <taxon>Pseudomonadota</taxon>
        <taxon>Alphaproteobacteria</taxon>
        <taxon>Hyphomicrobiales</taxon>
        <taxon>Methylocystaceae</taxon>
        <taxon>Methylosinus</taxon>
    </lineage>
</organism>
<keyword evidence="5" id="KW-0574">Periplasm</keyword>
<dbReference type="UniPathway" id="UPA00286"/>
<keyword evidence="6" id="KW-0016">Alginate biosynthesis</keyword>
<name>A0A2U1SPW1_METSR</name>
<evidence type="ECO:0000256" key="4">
    <source>
        <dbReference type="ARBA" id="ARBA00022729"/>
    </source>
</evidence>
<evidence type="ECO:0000313" key="10">
    <source>
        <dbReference type="Proteomes" id="UP000245137"/>
    </source>
</evidence>
<evidence type="ECO:0000256" key="2">
    <source>
        <dbReference type="ARBA" id="ARBA00005182"/>
    </source>
</evidence>
<protein>
    <submittedName>
        <fullName evidence="9">Alginate O-acetyltransferase</fullName>
    </submittedName>
</protein>
<comment type="subcellular location">
    <subcellularLocation>
        <location evidence="1">Periplasm</location>
    </subcellularLocation>
</comment>
<keyword evidence="7" id="KW-0472">Membrane</keyword>
<comment type="pathway">
    <text evidence="2">Glycan biosynthesis; alginate biosynthesis.</text>
</comment>
<comment type="caution">
    <text evidence="9">The sequence shown here is derived from an EMBL/GenBank/DDBJ whole genome shotgun (WGS) entry which is preliminary data.</text>
</comment>
<dbReference type="OrthoDB" id="175771at2"/>
<evidence type="ECO:0000256" key="3">
    <source>
        <dbReference type="ARBA" id="ARBA00022679"/>
    </source>
</evidence>
<keyword evidence="3 9" id="KW-0808">Transferase</keyword>
<dbReference type="InterPro" id="IPR031811">
    <property type="entry name" value="ALGX/ALGJ_SGNH-like"/>
</dbReference>
<dbReference type="GO" id="GO:0016740">
    <property type="term" value="F:transferase activity"/>
    <property type="evidence" value="ECO:0007669"/>
    <property type="project" value="UniProtKB-KW"/>
</dbReference>
<keyword evidence="10" id="KW-1185">Reference proteome</keyword>
<proteinExistence type="predicted"/>
<dbReference type="Pfam" id="PF16822">
    <property type="entry name" value="ALGX"/>
    <property type="match status" value="1"/>
</dbReference>
<keyword evidence="4" id="KW-0732">Signal</keyword>
<dbReference type="Proteomes" id="UP000245137">
    <property type="component" value="Unassembled WGS sequence"/>
</dbReference>
<dbReference type="AlphaFoldDB" id="A0A2U1SPW1"/>
<feature type="transmembrane region" description="Helical" evidence="7">
    <location>
        <begin position="12"/>
        <end position="30"/>
    </location>
</feature>
<dbReference type="GO" id="GO:0042597">
    <property type="term" value="C:periplasmic space"/>
    <property type="evidence" value="ECO:0007669"/>
    <property type="project" value="UniProtKB-SubCell"/>
</dbReference>
<gene>
    <name evidence="9" type="ORF">C5689_11660</name>
</gene>
<accession>A0A2U1SPW1</accession>
<dbReference type="GO" id="GO:0042121">
    <property type="term" value="P:alginic acid biosynthetic process"/>
    <property type="evidence" value="ECO:0007669"/>
    <property type="project" value="UniProtKB-UniPathway"/>
</dbReference>
<evidence type="ECO:0000313" key="9">
    <source>
        <dbReference type="EMBL" id="PWB93654.1"/>
    </source>
</evidence>
<reference evidence="9 10" key="1">
    <citation type="journal article" date="2018" name="Appl. Microbiol. Biotechnol.">
        <title>Co-cultivation of the strictly anaerobic methanogen Methanosarcina barkeri with aerobic methanotrophs in an oxygen-limited membrane bioreactor.</title>
        <authorList>
            <person name="In 't Zandt M.H."/>
            <person name="van den Bosch T.J.M."/>
            <person name="Rijkers R."/>
            <person name="van Kessel M.A.H.J."/>
            <person name="Jetten M.S.M."/>
            <person name="Welte C.U."/>
        </authorList>
    </citation>
    <scope>NUCLEOTIDE SEQUENCE [LARGE SCALE GENOMIC DNA]</scope>
    <source>
        <strain evidence="9 10">DSM 17706</strain>
    </source>
</reference>
<evidence type="ECO:0000256" key="5">
    <source>
        <dbReference type="ARBA" id="ARBA00022764"/>
    </source>
</evidence>
<dbReference type="EMBL" id="PUIV01000017">
    <property type="protein sequence ID" value="PWB93654.1"/>
    <property type="molecule type" value="Genomic_DNA"/>
</dbReference>
<sequence>MRRTLLHRSPIYAAAGAVLFFFLANLWNYAVERDYPKLRLRSANPLAGVAKPAPTEVSLAKILSGETQKSFSDNLAQSLPVFPFAVRARNQLLYSLFGASGASGLVIGRDAQLFERFYIDEFCRRGAPPEETALSRWAQRVAENEAAAHARGKGFAYVISPSKASQYPQYLPAGMKCPAQARGTIDKLTPYRAALEARGLRFVDSPALLEARKKDFDIDFFPRGGTHWNLLGASLATREATRLIGDEAGLGPFDFDWRRDNVAVGTDRDLLDLLNLLWPDPHYPVATILRAPDTKAQCARAPKLLALGGSFVREIIVSLAAAPCPPQIDYWFSMRLANDDFDLVRYHTAPGETGNGERRPADLAKLRASAEEADAILLEENEANIGTLSQVENLWRALHPAEVAK</sequence>